<proteinExistence type="predicted"/>
<keyword evidence="3" id="KW-1185">Reference proteome</keyword>
<sequence>MVEKRWYTEGMQDNPRLNSTLDELPRVRANTCEAESTAANMDMDRRGKGKGRKEKGRPVLSQSEFAARLKELFPKAPSPVSKRSKAIKA</sequence>
<evidence type="ECO:0000313" key="3">
    <source>
        <dbReference type="Proteomes" id="UP000723463"/>
    </source>
</evidence>
<organism evidence="2 3">
    <name type="scientific">Mortierella hygrophila</name>
    <dbReference type="NCBI Taxonomy" id="979708"/>
    <lineage>
        <taxon>Eukaryota</taxon>
        <taxon>Fungi</taxon>
        <taxon>Fungi incertae sedis</taxon>
        <taxon>Mucoromycota</taxon>
        <taxon>Mortierellomycotina</taxon>
        <taxon>Mortierellomycetes</taxon>
        <taxon>Mortierellales</taxon>
        <taxon>Mortierellaceae</taxon>
        <taxon>Mortierella</taxon>
    </lineage>
</organism>
<evidence type="ECO:0000256" key="1">
    <source>
        <dbReference type="SAM" id="MobiDB-lite"/>
    </source>
</evidence>
<feature type="region of interest" description="Disordered" evidence="1">
    <location>
        <begin position="34"/>
        <end position="61"/>
    </location>
</feature>
<gene>
    <name evidence="2" type="ORF">EC957_001067</name>
</gene>
<protein>
    <submittedName>
        <fullName evidence="2">Uncharacterized protein</fullName>
    </submittedName>
</protein>
<feature type="region of interest" description="Disordered" evidence="1">
    <location>
        <begin position="1"/>
        <end position="20"/>
    </location>
</feature>
<dbReference type="EMBL" id="JAAAXW010001181">
    <property type="protein sequence ID" value="KAF9535980.1"/>
    <property type="molecule type" value="Genomic_DNA"/>
</dbReference>
<dbReference type="AlphaFoldDB" id="A0A9P6ETN4"/>
<evidence type="ECO:0000313" key="2">
    <source>
        <dbReference type="EMBL" id="KAF9535980.1"/>
    </source>
</evidence>
<reference evidence="2" key="1">
    <citation type="journal article" date="2020" name="Fungal Divers.">
        <title>Resolving the Mortierellaceae phylogeny through synthesis of multi-gene phylogenetics and phylogenomics.</title>
        <authorList>
            <person name="Vandepol N."/>
            <person name="Liber J."/>
            <person name="Desiro A."/>
            <person name="Na H."/>
            <person name="Kennedy M."/>
            <person name="Barry K."/>
            <person name="Grigoriev I.V."/>
            <person name="Miller A.N."/>
            <person name="O'Donnell K."/>
            <person name="Stajich J.E."/>
            <person name="Bonito G."/>
        </authorList>
    </citation>
    <scope>NUCLEOTIDE SEQUENCE</scope>
    <source>
        <strain evidence="2">NRRL 2591</strain>
    </source>
</reference>
<dbReference type="Proteomes" id="UP000723463">
    <property type="component" value="Unassembled WGS sequence"/>
</dbReference>
<accession>A0A9P6ETN4</accession>
<comment type="caution">
    <text evidence="2">The sequence shown here is derived from an EMBL/GenBank/DDBJ whole genome shotgun (WGS) entry which is preliminary data.</text>
</comment>
<name>A0A9P6ETN4_9FUNG</name>
<feature type="non-terminal residue" evidence="2">
    <location>
        <position position="89"/>
    </location>
</feature>